<dbReference type="RefSeq" id="WP_072875271.1">
    <property type="nucleotide sequence ID" value="NZ_FRAF01000034.1"/>
</dbReference>
<keyword evidence="1" id="KW-0812">Transmembrane</keyword>
<sequence>MEKPSYQKLNYAYGTLVRVGGEEWVVAQQNGLPIEENEIESDKKDKKIDQVNANQPPVLKPIHIFRAANPVEYMHHKSFHQTFHSHKNSKFGDWLKQLLNRQIHFFLSSKEKFQLGMITGLIFGCMILIWSHIIQYHSINRVETEPAASQEVPVLQTGHHSLLQFPGFTVWAMEYTGQHQKQVKGIGLSTEIHFTDGSRQYHILDMALEPTPLLSEEQKLEKSDIPVKIELLTVPIRTIPILPQSSLSLNKQAEKDINMENSLILSLLAHVEDGENMNIVDTTYNHWLTERLNNYQIQTTGLPIQIIKVNQYLELAYRDSLENERIAAQKDLMKAFQIWIPINSYK</sequence>
<name>A0A1M6XIL3_9BACL</name>
<dbReference type="AlphaFoldDB" id="A0A1M6XIL3"/>
<evidence type="ECO:0000256" key="1">
    <source>
        <dbReference type="SAM" id="Phobius"/>
    </source>
</evidence>
<evidence type="ECO:0000313" key="2">
    <source>
        <dbReference type="EMBL" id="SHL05824.1"/>
    </source>
</evidence>
<evidence type="ECO:0000313" key="3">
    <source>
        <dbReference type="Proteomes" id="UP000184016"/>
    </source>
</evidence>
<keyword evidence="3" id="KW-1185">Reference proteome</keyword>
<accession>A0A1M6XIL3</accession>
<proteinExistence type="predicted"/>
<dbReference type="STRING" id="1830138.SAMN05443507_13421"/>
<dbReference type="Proteomes" id="UP000184016">
    <property type="component" value="Unassembled WGS sequence"/>
</dbReference>
<keyword evidence="1" id="KW-1133">Transmembrane helix</keyword>
<organism evidence="2 3">
    <name type="scientific">Alicyclobacillus tolerans</name>
    <dbReference type="NCBI Taxonomy" id="90970"/>
    <lineage>
        <taxon>Bacteria</taxon>
        <taxon>Bacillati</taxon>
        <taxon>Bacillota</taxon>
        <taxon>Bacilli</taxon>
        <taxon>Bacillales</taxon>
        <taxon>Alicyclobacillaceae</taxon>
        <taxon>Alicyclobacillus</taxon>
    </lineage>
</organism>
<dbReference type="EMBL" id="FRAF01000034">
    <property type="protein sequence ID" value="SHL05824.1"/>
    <property type="molecule type" value="Genomic_DNA"/>
</dbReference>
<feature type="transmembrane region" description="Helical" evidence="1">
    <location>
        <begin position="113"/>
        <end position="133"/>
    </location>
</feature>
<protein>
    <submittedName>
        <fullName evidence="2">Uncharacterized protein</fullName>
    </submittedName>
</protein>
<gene>
    <name evidence="2" type="ORF">SAMN05443507_13421</name>
</gene>
<keyword evidence="1" id="KW-0472">Membrane</keyword>
<reference evidence="3" key="1">
    <citation type="submission" date="2016-11" db="EMBL/GenBank/DDBJ databases">
        <authorList>
            <person name="Varghese N."/>
            <person name="Submissions S."/>
        </authorList>
    </citation>
    <scope>NUCLEOTIDE SEQUENCE [LARGE SCALE GENOMIC DNA]</scope>
    <source>
        <strain evidence="3">USBA-503</strain>
    </source>
</reference>